<reference evidence="2 3" key="1">
    <citation type="journal article" date="2023" name="Plants (Basel)">
        <title>Bridging the Gap: Combining Genomics and Transcriptomics Approaches to Understand Stylosanthes scabra, an Orphan Legume from the Brazilian Caatinga.</title>
        <authorList>
            <person name="Ferreira-Neto J.R.C."/>
            <person name="da Silva M.D."/>
            <person name="Binneck E."/>
            <person name="de Melo N.F."/>
            <person name="da Silva R.H."/>
            <person name="de Melo A.L.T.M."/>
            <person name="Pandolfi V."/>
            <person name="Bustamante F.O."/>
            <person name="Brasileiro-Vidal A.C."/>
            <person name="Benko-Iseppon A.M."/>
        </authorList>
    </citation>
    <scope>NUCLEOTIDE SEQUENCE [LARGE SCALE GENOMIC DNA]</scope>
    <source>
        <tissue evidence="2">Leaves</tissue>
    </source>
</reference>
<name>A0ABU6RV76_9FABA</name>
<organism evidence="2 3">
    <name type="scientific">Stylosanthes scabra</name>
    <dbReference type="NCBI Taxonomy" id="79078"/>
    <lineage>
        <taxon>Eukaryota</taxon>
        <taxon>Viridiplantae</taxon>
        <taxon>Streptophyta</taxon>
        <taxon>Embryophyta</taxon>
        <taxon>Tracheophyta</taxon>
        <taxon>Spermatophyta</taxon>
        <taxon>Magnoliopsida</taxon>
        <taxon>eudicotyledons</taxon>
        <taxon>Gunneridae</taxon>
        <taxon>Pentapetalae</taxon>
        <taxon>rosids</taxon>
        <taxon>fabids</taxon>
        <taxon>Fabales</taxon>
        <taxon>Fabaceae</taxon>
        <taxon>Papilionoideae</taxon>
        <taxon>50 kb inversion clade</taxon>
        <taxon>dalbergioids sensu lato</taxon>
        <taxon>Dalbergieae</taxon>
        <taxon>Pterocarpus clade</taxon>
        <taxon>Stylosanthes</taxon>
    </lineage>
</organism>
<evidence type="ECO:0000313" key="3">
    <source>
        <dbReference type="Proteomes" id="UP001341840"/>
    </source>
</evidence>
<keyword evidence="3" id="KW-1185">Reference proteome</keyword>
<comment type="caution">
    <text evidence="2">The sequence shown here is derived from an EMBL/GenBank/DDBJ whole genome shotgun (WGS) entry which is preliminary data.</text>
</comment>
<feature type="region of interest" description="Disordered" evidence="1">
    <location>
        <begin position="88"/>
        <end position="109"/>
    </location>
</feature>
<gene>
    <name evidence="2" type="ORF">PIB30_092727</name>
</gene>
<dbReference type="Proteomes" id="UP001341840">
    <property type="component" value="Unassembled WGS sequence"/>
</dbReference>
<accession>A0ABU6RV76</accession>
<evidence type="ECO:0000313" key="2">
    <source>
        <dbReference type="EMBL" id="MED6127930.1"/>
    </source>
</evidence>
<evidence type="ECO:0000256" key="1">
    <source>
        <dbReference type="SAM" id="MobiDB-lite"/>
    </source>
</evidence>
<dbReference type="EMBL" id="JASCZI010032140">
    <property type="protein sequence ID" value="MED6127930.1"/>
    <property type="molecule type" value="Genomic_DNA"/>
</dbReference>
<sequence length="109" mass="11676">MGYLSSPNTKDLHYCVYSAQDLRIGANSTARPFDSSGLLPLGDSPSKLGLAVIIGTHNTSIHGIPNRSRGPHQSSKIRRVLASSSISKMTKSAGKKNLHTLTNRFSTTP</sequence>
<proteinExistence type="predicted"/>
<protein>
    <submittedName>
        <fullName evidence="2">Uncharacterized protein</fullName>
    </submittedName>
</protein>
<feature type="compositionally biased region" description="Polar residues" evidence="1">
    <location>
        <begin position="99"/>
        <end position="109"/>
    </location>
</feature>